<evidence type="ECO:0000313" key="2">
    <source>
        <dbReference type="Proteomes" id="UP001152598"/>
    </source>
</evidence>
<evidence type="ECO:0000313" key="1">
    <source>
        <dbReference type="EMBL" id="MDG4977682.1"/>
    </source>
</evidence>
<accession>A0AAP3Z3I2</accession>
<proteinExistence type="predicted"/>
<reference evidence="1" key="1">
    <citation type="submission" date="2022-10" db="EMBL/GenBank/DDBJ databases">
        <authorList>
            <person name="Turner M.S."/>
            <person name="Huang W."/>
        </authorList>
    </citation>
    <scope>NUCLEOTIDE SEQUENCE</scope>
    <source>
        <strain evidence="1">54</strain>
    </source>
</reference>
<gene>
    <name evidence="1" type="ORF">OGZ50_13200</name>
</gene>
<comment type="caution">
    <text evidence="1">The sequence shown here is derived from an EMBL/GenBank/DDBJ whole genome shotgun (WGS) entry which is preliminary data.</text>
</comment>
<dbReference type="EMBL" id="JAOWLV010000029">
    <property type="protein sequence ID" value="MDG4977682.1"/>
    <property type="molecule type" value="Genomic_DNA"/>
</dbReference>
<dbReference type="Proteomes" id="UP001152598">
    <property type="component" value="Unassembled WGS sequence"/>
</dbReference>
<dbReference type="AlphaFoldDB" id="A0AAP3Z3I2"/>
<protein>
    <submittedName>
        <fullName evidence="1">Uncharacterized protein</fullName>
    </submittedName>
</protein>
<organism evidence="1 2">
    <name type="scientific">Lactococcus lactis</name>
    <dbReference type="NCBI Taxonomy" id="1358"/>
    <lineage>
        <taxon>Bacteria</taxon>
        <taxon>Bacillati</taxon>
        <taxon>Bacillota</taxon>
        <taxon>Bacilli</taxon>
        <taxon>Lactobacillales</taxon>
        <taxon>Streptococcaceae</taxon>
        <taxon>Lactococcus</taxon>
    </lineage>
</organism>
<dbReference type="InterPro" id="IPR013783">
    <property type="entry name" value="Ig-like_fold"/>
</dbReference>
<dbReference type="RefSeq" id="WP_278228589.1">
    <property type="nucleotide sequence ID" value="NZ_JAOWLV010000029.1"/>
</dbReference>
<dbReference type="Gene3D" id="2.60.40.10">
    <property type="entry name" value="Immunoglobulins"/>
    <property type="match status" value="1"/>
</dbReference>
<name>A0AAP3Z3I2_9LACT</name>
<reference evidence="1" key="2">
    <citation type="journal article" date="2023" name="Food Microbiol.">
        <title>Evaluation of the fermentation potential of lactic acid bacteria isolated from herbs, fruits and vegetables as starter cultures in nut-based milk alternatives.</title>
        <authorList>
            <person name="Huang W."/>
            <person name="Dong A."/>
            <person name="Pham H.T."/>
            <person name="Zhou C."/>
            <person name="Huo Z."/>
            <person name="Watjen A.P."/>
            <person name="Prakash S."/>
            <person name="Bang-Berthelsen C.H."/>
            <person name="Turner M.S."/>
        </authorList>
    </citation>
    <scope>NUCLEOTIDE SEQUENCE</scope>
    <source>
        <strain evidence="1">54</strain>
    </source>
</reference>
<sequence length="156" mass="16790">GLTAGNIYAWSALNGQDWIESDQVTVEGPKPPLVTKITSTTASGTAEPGAVLQIQSDEGRYVLGQFYGRGTRDGVPFYGKPIGNAVADSNGNWSCQFVPVQGYPKYTLDYNYHIQVTDVNGATSKLYTYYQPSSPSPSTPSVYDDTDAMYVVAGLL</sequence>
<feature type="non-terminal residue" evidence="1">
    <location>
        <position position="1"/>
    </location>
</feature>